<keyword evidence="3" id="KW-1185">Reference proteome</keyword>
<sequence length="147" mass="16262">MSLPSMDAGRVDGGLHVVEELSQEQCWDLLRSNTTGRFGFLQQGRVMILPVNYLVDGQSIYFRTAGDGSIAEAVPSLESSFQIDDSRADRSEGWSVLVSGASSRVEDQDLLTRLWGKVMAEPWAGGERNLFIRIHAESVTGRHVHLE</sequence>
<dbReference type="AlphaFoldDB" id="A0AAW8D9T1"/>
<dbReference type="EMBL" id="JAUSTF010000001">
    <property type="protein sequence ID" value="MDQ0178857.1"/>
    <property type="molecule type" value="Genomic_DNA"/>
</dbReference>
<evidence type="ECO:0000313" key="2">
    <source>
        <dbReference type="EMBL" id="MDQ0178857.1"/>
    </source>
</evidence>
<reference evidence="1 3" key="1">
    <citation type="submission" date="2023-07" db="EMBL/GenBank/DDBJ databases">
        <title>Sorghum-associated microbial communities from plants grown in Nebraska, USA.</title>
        <authorList>
            <person name="Schachtman D."/>
        </authorList>
    </citation>
    <scope>NUCLEOTIDE SEQUENCE</scope>
    <source>
        <strain evidence="1">DS1006</strain>
        <strain evidence="2 3">DS1016</strain>
    </source>
</reference>
<dbReference type="InterPro" id="IPR012349">
    <property type="entry name" value="Split_barrel_FMN-bd"/>
</dbReference>
<dbReference type="EMBL" id="JAUSRG010000002">
    <property type="protein sequence ID" value="MDP9904490.1"/>
    <property type="molecule type" value="Genomic_DNA"/>
</dbReference>
<organism evidence="1 4">
    <name type="scientific">Arthrobacter bambusae</name>
    <dbReference type="NCBI Taxonomy" id="1338426"/>
    <lineage>
        <taxon>Bacteria</taxon>
        <taxon>Bacillati</taxon>
        <taxon>Actinomycetota</taxon>
        <taxon>Actinomycetes</taxon>
        <taxon>Micrococcales</taxon>
        <taxon>Micrococcaceae</taxon>
        <taxon>Arthrobacter</taxon>
    </lineage>
</organism>
<dbReference type="InterPro" id="IPR024747">
    <property type="entry name" value="Pyridox_Oxase-rel"/>
</dbReference>
<name>A0AAW8D9T1_9MICC</name>
<dbReference type="Proteomes" id="UP001230951">
    <property type="component" value="Unassembled WGS sequence"/>
</dbReference>
<dbReference type="RefSeq" id="WP_306960170.1">
    <property type="nucleotide sequence ID" value="NZ_JAUSRG010000002.1"/>
</dbReference>
<accession>A0AAW8D9T1</accession>
<evidence type="ECO:0000313" key="4">
    <source>
        <dbReference type="Proteomes" id="UP001242995"/>
    </source>
</evidence>
<proteinExistence type="predicted"/>
<protein>
    <submittedName>
        <fullName evidence="1">Nitroimidazol reductase NimA-like FMN-containing flavoprotein (Pyridoxamine 5'-phosphate oxidase superfamily)</fullName>
    </submittedName>
</protein>
<evidence type="ECO:0000313" key="1">
    <source>
        <dbReference type="EMBL" id="MDP9904490.1"/>
    </source>
</evidence>
<dbReference type="Gene3D" id="2.30.110.10">
    <property type="entry name" value="Electron Transport, Fmn-binding Protein, Chain A"/>
    <property type="match status" value="1"/>
</dbReference>
<comment type="caution">
    <text evidence="1">The sequence shown here is derived from an EMBL/GenBank/DDBJ whole genome shotgun (WGS) entry which is preliminary data.</text>
</comment>
<dbReference type="SUPFAM" id="SSF50475">
    <property type="entry name" value="FMN-binding split barrel"/>
    <property type="match status" value="1"/>
</dbReference>
<gene>
    <name evidence="1" type="ORF">J2S90_001436</name>
    <name evidence="2" type="ORF">J2S93_000264</name>
</gene>
<evidence type="ECO:0000313" key="3">
    <source>
        <dbReference type="Proteomes" id="UP001230951"/>
    </source>
</evidence>
<dbReference type="Proteomes" id="UP001242995">
    <property type="component" value="Unassembled WGS sequence"/>
</dbReference>
<dbReference type="Pfam" id="PF12900">
    <property type="entry name" value="Pyridox_ox_2"/>
    <property type="match status" value="1"/>
</dbReference>